<sequence>MHEPDDDRVFVHVLHPLGFDSLVEVLVTDENNGEIRLANPVFERLVSDLTGQNPVGAEDLDLVTVFQPDLDGALEQIGARDGPLPILI</sequence>
<organism evidence="1 2">
    <name type="scientific">Pauljensenia hongkongensis</name>
    <dbReference type="NCBI Taxonomy" id="178339"/>
    <lineage>
        <taxon>Bacteria</taxon>
        <taxon>Bacillati</taxon>
        <taxon>Actinomycetota</taxon>
        <taxon>Actinomycetes</taxon>
        <taxon>Actinomycetales</taxon>
        <taxon>Actinomycetaceae</taxon>
        <taxon>Pauljensenia</taxon>
    </lineage>
</organism>
<evidence type="ECO:0000313" key="1">
    <source>
        <dbReference type="EMBL" id="AOS47587.1"/>
    </source>
</evidence>
<accession>A0A1D8B366</accession>
<dbReference type="Proteomes" id="UP000095214">
    <property type="component" value="Chromosome"/>
</dbReference>
<dbReference type="EMBL" id="CP017298">
    <property type="protein sequence ID" value="AOS47587.1"/>
    <property type="molecule type" value="Genomic_DNA"/>
</dbReference>
<keyword evidence="2" id="KW-1185">Reference proteome</keyword>
<dbReference type="AlphaFoldDB" id="A0A1D8B366"/>
<gene>
    <name evidence="1" type="ORF">BH719_06790</name>
</gene>
<protein>
    <submittedName>
        <fullName evidence="1">Uncharacterized protein</fullName>
    </submittedName>
</protein>
<name>A0A1D8B366_9ACTO</name>
<dbReference type="KEGG" id="phon:BH719_06790"/>
<evidence type="ECO:0000313" key="2">
    <source>
        <dbReference type="Proteomes" id="UP000095214"/>
    </source>
</evidence>
<proteinExistence type="predicted"/>
<reference evidence="1 2" key="1">
    <citation type="submission" date="2016-09" db="EMBL/GenBank/DDBJ databases">
        <title>Complete genome sequence of Actinomyces hongkongensis HKU8.</title>
        <authorList>
            <person name="Gao Y.-X."/>
            <person name="Zhou Y.-Y."/>
            <person name="Xie Y."/>
            <person name="Wang M."/>
            <person name="Wang S.-J."/>
            <person name="Shen S.-G."/>
        </authorList>
    </citation>
    <scope>NUCLEOTIDE SEQUENCE [LARGE SCALE GENOMIC DNA]</scope>
    <source>
        <strain evidence="1 2">HKU8</strain>
    </source>
</reference>